<organism evidence="11 12">
    <name type="scientific">Helicobacter cetorum (strain ATCC BAA-540 / CCUG 52418 / MIT 99-5656)</name>
    <dbReference type="NCBI Taxonomy" id="1163745"/>
    <lineage>
        <taxon>Bacteria</taxon>
        <taxon>Pseudomonadati</taxon>
        <taxon>Campylobacterota</taxon>
        <taxon>Epsilonproteobacteria</taxon>
        <taxon>Campylobacterales</taxon>
        <taxon>Helicobacteraceae</taxon>
        <taxon>Helicobacter</taxon>
    </lineage>
</organism>
<dbReference type="AlphaFoldDB" id="I0EQ44"/>
<dbReference type="InterPro" id="IPR000917">
    <property type="entry name" value="Sulfatase_N"/>
</dbReference>
<evidence type="ECO:0000256" key="3">
    <source>
        <dbReference type="ARBA" id="ARBA00022519"/>
    </source>
</evidence>
<comment type="subcellular location">
    <subcellularLocation>
        <location evidence="1">Cell inner membrane</location>
        <topology evidence="1">Multi-pass membrane protein</topology>
    </subcellularLocation>
</comment>
<dbReference type="GO" id="GO:0009244">
    <property type="term" value="P:lipopolysaccharide core region biosynthetic process"/>
    <property type="evidence" value="ECO:0007669"/>
    <property type="project" value="TreeGrafter"/>
</dbReference>
<dbReference type="Pfam" id="PF08019">
    <property type="entry name" value="EptA_B_N"/>
    <property type="match status" value="1"/>
</dbReference>
<dbReference type="InterPro" id="IPR058130">
    <property type="entry name" value="PEA_transf_C"/>
</dbReference>
<evidence type="ECO:0000256" key="4">
    <source>
        <dbReference type="ARBA" id="ARBA00022679"/>
    </source>
</evidence>
<dbReference type="eggNOG" id="COG2194">
    <property type="taxonomic scope" value="Bacteria"/>
</dbReference>
<accession>I0EQ44</accession>
<evidence type="ECO:0000313" key="12">
    <source>
        <dbReference type="Proteomes" id="UP000005013"/>
    </source>
</evidence>
<evidence type="ECO:0000256" key="8">
    <source>
        <dbReference type="SAM" id="Phobius"/>
    </source>
</evidence>
<evidence type="ECO:0000256" key="7">
    <source>
        <dbReference type="ARBA" id="ARBA00023136"/>
    </source>
</evidence>
<feature type="transmembrane region" description="Helical" evidence="8">
    <location>
        <begin position="118"/>
        <end position="139"/>
    </location>
</feature>
<dbReference type="PANTHER" id="PTHR30443:SF0">
    <property type="entry name" value="PHOSPHOETHANOLAMINE TRANSFERASE EPTA"/>
    <property type="match status" value="1"/>
</dbReference>
<keyword evidence="5 8" id="KW-0812">Transmembrane</keyword>
<sequence length="523" mass="59681">MIRFFHLKFFKPLTCLQAGLLYSLSFGILYHFPLFAYAYKESSQPSLMVVIAVALFCANGILFLTLSLISSHLMRFFAIVFSMLNSVALYFISTYGVFLNKSMMSNVLNTNTHEVLDFLSVKLFLFIAILGILPSYLIYKIPLKRSFKKPQFLALLVLVAIFIANALINAKTWLWFDKHAKSIGGLSLPFAYSVNAFRVSVLKLFSPTIKPLPLFLPNASKSFVVLVIGESARKHNYALYGYEKPTTPRLSKRLKNQEITLFDATSCATYTTASLECILDSSFKDGFSTYENLPTYLTKAGIKVFWYSANDGEKNVKVTRYLKRSELIKKCRTCKEIALYDEALLYNVPNLLKEHSNENVLLILHLAGSHGPRYDKKVPLNFRVFKPYCSSVDLSRCSKESLMNAYDNTIFYNDFVLDKLISMLKNTKQPTLMLYLSDHGESLGEGAYYLHGIPKSIAPKEQYEIPFILYANKLFKEKHSLDQIQTPLSQNVIFHSILGVFESFKIPNAVYQPHLDLFKHKKE</sequence>
<protein>
    <submittedName>
        <fullName evidence="11">Lipid A phosphoethanolamine transferase</fullName>
    </submittedName>
</protein>
<evidence type="ECO:0000256" key="2">
    <source>
        <dbReference type="ARBA" id="ARBA00022475"/>
    </source>
</evidence>
<dbReference type="NCBIfam" id="NF007160">
    <property type="entry name" value="PRK09598.1"/>
    <property type="match status" value="1"/>
</dbReference>
<dbReference type="Gene3D" id="3.40.720.10">
    <property type="entry name" value="Alkaline Phosphatase, subunit A"/>
    <property type="match status" value="1"/>
</dbReference>
<keyword evidence="6 8" id="KW-1133">Transmembrane helix</keyword>
<dbReference type="Pfam" id="PF00884">
    <property type="entry name" value="Sulfatase"/>
    <property type="match status" value="1"/>
</dbReference>
<dbReference type="InterPro" id="IPR017850">
    <property type="entry name" value="Alkaline_phosphatase_core_sf"/>
</dbReference>
<dbReference type="EMBL" id="CP003481">
    <property type="protein sequence ID" value="AFI05063.1"/>
    <property type="molecule type" value="Genomic_DNA"/>
</dbReference>
<evidence type="ECO:0000259" key="10">
    <source>
        <dbReference type="Pfam" id="PF08019"/>
    </source>
</evidence>
<dbReference type="STRING" id="1163745.HCD_00155"/>
<name>I0EQ44_HELCM</name>
<dbReference type="RefSeq" id="WP_014658592.1">
    <property type="nucleotide sequence ID" value="NC_017735.1"/>
</dbReference>
<evidence type="ECO:0000256" key="5">
    <source>
        <dbReference type="ARBA" id="ARBA00022692"/>
    </source>
</evidence>
<feature type="transmembrane region" description="Helical" evidence="8">
    <location>
        <begin position="151"/>
        <end position="176"/>
    </location>
</feature>
<evidence type="ECO:0000256" key="6">
    <source>
        <dbReference type="ARBA" id="ARBA00022989"/>
    </source>
</evidence>
<feature type="transmembrane region" description="Helical" evidence="8">
    <location>
        <begin position="20"/>
        <end position="39"/>
    </location>
</feature>
<dbReference type="SUPFAM" id="SSF53649">
    <property type="entry name" value="Alkaline phosphatase-like"/>
    <property type="match status" value="1"/>
</dbReference>
<dbReference type="Proteomes" id="UP000005013">
    <property type="component" value="Chromosome"/>
</dbReference>
<keyword evidence="7 8" id="KW-0472">Membrane</keyword>
<feature type="domain" description="Phosphoethanolamine transferase N-terminal" evidence="10">
    <location>
        <begin position="62"/>
        <end position="200"/>
    </location>
</feature>
<keyword evidence="12" id="KW-1185">Reference proteome</keyword>
<feature type="transmembrane region" description="Helical" evidence="8">
    <location>
        <begin position="76"/>
        <end position="98"/>
    </location>
</feature>
<dbReference type="PATRIC" id="fig|1163745.3.peg.36"/>
<keyword evidence="4 11" id="KW-0808">Transferase</keyword>
<dbReference type="PANTHER" id="PTHR30443">
    <property type="entry name" value="INNER MEMBRANE PROTEIN"/>
    <property type="match status" value="1"/>
</dbReference>
<evidence type="ECO:0000313" key="11">
    <source>
        <dbReference type="EMBL" id="AFI05063.1"/>
    </source>
</evidence>
<feature type="domain" description="Sulfatase N-terminal" evidence="9">
    <location>
        <begin position="223"/>
        <end position="501"/>
    </location>
</feature>
<dbReference type="GO" id="GO:0016776">
    <property type="term" value="F:phosphotransferase activity, phosphate group as acceptor"/>
    <property type="evidence" value="ECO:0007669"/>
    <property type="project" value="TreeGrafter"/>
</dbReference>
<dbReference type="InterPro" id="IPR040423">
    <property type="entry name" value="PEA_transferase"/>
</dbReference>
<dbReference type="KEGG" id="hcm:HCD_00155"/>
<keyword evidence="2" id="KW-1003">Cell membrane</keyword>
<dbReference type="HOGENOM" id="CLU_018534_1_1_7"/>
<dbReference type="InterPro" id="IPR012549">
    <property type="entry name" value="EptA-like_N"/>
</dbReference>
<dbReference type="GO" id="GO:0005886">
    <property type="term" value="C:plasma membrane"/>
    <property type="evidence" value="ECO:0007669"/>
    <property type="project" value="UniProtKB-SubCell"/>
</dbReference>
<evidence type="ECO:0000256" key="1">
    <source>
        <dbReference type="ARBA" id="ARBA00004429"/>
    </source>
</evidence>
<keyword evidence="3" id="KW-0997">Cell inner membrane</keyword>
<reference evidence="11 12" key="1">
    <citation type="journal article" date="2013" name="PLoS ONE">
        <title>Sequence Divergence and Conservation in Genomes ofHelicobacter cetorum Strains from a Dolphin and a Whale.</title>
        <authorList>
            <person name="Kersulyte D."/>
            <person name="Rossi M."/>
            <person name="Berg D.E."/>
        </authorList>
    </citation>
    <scope>NUCLEOTIDE SEQUENCE [LARGE SCALE GENOMIC DNA]</scope>
    <source>
        <strain evidence="11 12">MIT 99-5656</strain>
    </source>
</reference>
<dbReference type="CDD" id="cd16017">
    <property type="entry name" value="LptA"/>
    <property type="match status" value="1"/>
</dbReference>
<gene>
    <name evidence="11" type="ordered locus">HCD_00155</name>
</gene>
<dbReference type="OrthoDB" id="9786870at2"/>
<proteinExistence type="predicted"/>
<feature type="transmembrane region" description="Helical" evidence="8">
    <location>
        <begin position="45"/>
        <end position="69"/>
    </location>
</feature>
<evidence type="ECO:0000259" key="9">
    <source>
        <dbReference type="Pfam" id="PF00884"/>
    </source>
</evidence>